<keyword evidence="1" id="KW-0472">Membrane</keyword>
<accession>R0IMW5</accession>
<dbReference type="Proteomes" id="UP000016935">
    <property type="component" value="Unassembled WGS sequence"/>
</dbReference>
<keyword evidence="1" id="KW-0812">Transmembrane</keyword>
<evidence type="ECO:0000313" key="2">
    <source>
        <dbReference type="EMBL" id="EOA86116.1"/>
    </source>
</evidence>
<evidence type="ECO:0000313" key="3">
    <source>
        <dbReference type="Proteomes" id="UP000016935"/>
    </source>
</evidence>
<reference evidence="2 3" key="2">
    <citation type="journal article" date="2013" name="PLoS Genet.">
        <title>Comparative genome structure, secondary metabolite, and effector coding capacity across Cochliobolus pathogens.</title>
        <authorList>
            <person name="Condon B.J."/>
            <person name="Leng Y."/>
            <person name="Wu D."/>
            <person name="Bushley K.E."/>
            <person name="Ohm R.A."/>
            <person name="Otillar R."/>
            <person name="Martin J."/>
            <person name="Schackwitz W."/>
            <person name="Grimwood J."/>
            <person name="MohdZainudin N."/>
            <person name="Xue C."/>
            <person name="Wang R."/>
            <person name="Manning V.A."/>
            <person name="Dhillon B."/>
            <person name="Tu Z.J."/>
            <person name="Steffenson B.J."/>
            <person name="Salamov A."/>
            <person name="Sun H."/>
            <person name="Lowry S."/>
            <person name="LaButti K."/>
            <person name="Han J."/>
            <person name="Copeland A."/>
            <person name="Lindquist E."/>
            <person name="Barry K."/>
            <person name="Schmutz J."/>
            <person name="Baker S.E."/>
            <person name="Ciuffetti L.M."/>
            <person name="Grigoriev I.V."/>
            <person name="Zhong S."/>
            <person name="Turgeon B.G."/>
        </authorList>
    </citation>
    <scope>NUCLEOTIDE SEQUENCE [LARGE SCALE GENOMIC DNA]</scope>
    <source>
        <strain evidence="3">28A</strain>
    </source>
</reference>
<dbReference type="InterPro" id="IPR051654">
    <property type="entry name" value="Meroterpenoid_MTases"/>
</dbReference>
<feature type="transmembrane region" description="Helical" evidence="1">
    <location>
        <begin position="16"/>
        <end position="34"/>
    </location>
</feature>
<dbReference type="PANTHER" id="PTHR35897">
    <property type="entry name" value="METHYLTRANSFERASE AUSD"/>
    <property type="match status" value="1"/>
</dbReference>
<name>R0IMW5_EXST2</name>
<protein>
    <recommendedName>
        <fullName evidence="4">Methyltransferase domain-containing protein</fullName>
    </recommendedName>
</protein>
<proteinExistence type="predicted"/>
<reference evidence="2 3" key="1">
    <citation type="journal article" date="2012" name="PLoS Pathog.">
        <title>Diverse lifestyles and strategies of plant pathogenesis encoded in the genomes of eighteen Dothideomycetes fungi.</title>
        <authorList>
            <person name="Ohm R.A."/>
            <person name="Feau N."/>
            <person name="Henrissat B."/>
            <person name="Schoch C.L."/>
            <person name="Horwitz B.A."/>
            <person name="Barry K.W."/>
            <person name="Condon B.J."/>
            <person name="Copeland A.C."/>
            <person name="Dhillon B."/>
            <person name="Glaser F."/>
            <person name="Hesse C.N."/>
            <person name="Kosti I."/>
            <person name="LaButti K."/>
            <person name="Lindquist E.A."/>
            <person name="Lucas S."/>
            <person name="Salamov A.A."/>
            <person name="Bradshaw R.E."/>
            <person name="Ciuffetti L."/>
            <person name="Hamelin R.C."/>
            <person name="Kema G.H.J."/>
            <person name="Lawrence C."/>
            <person name="Scott J.A."/>
            <person name="Spatafora J.W."/>
            <person name="Turgeon B.G."/>
            <person name="de Wit P.J.G.M."/>
            <person name="Zhong S."/>
            <person name="Goodwin S.B."/>
            <person name="Grigoriev I.V."/>
        </authorList>
    </citation>
    <scope>NUCLEOTIDE SEQUENCE [LARGE SCALE GENOMIC DNA]</scope>
    <source>
        <strain evidence="3">28A</strain>
    </source>
</reference>
<dbReference type="GeneID" id="19400841"/>
<dbReference type="OrthoDB" id="2094832at2759"/>
<evidence type="ECO:0000256" key="1">
    <source>
        <dbReference type="SAM" id="Phobius"/>
    </source>
</evidence>
<keyword evidence="3" id="KW-1185">Reference proteome</keyword>
<dbReference type="PANTHER" id="PTHR35897:SF2">
    <property type="entry name" value="METHYLTRANSFERASE DOMAIN-CONTAINING PROTEIN"/>
    <property type="match status" value="1"/>
</dbReference>
<evidence type="ECO:0008006" key="4">
    <source>
        <dbReference type="Google" id="ProtNLM"/>
    </source>
</evidence>
<dbReference type="eggNOG" id="ENOG502S0S9">
    <property type="taxonomic scope" value="Eukaryota"/>
</dbReference>
<sequence length="349" mass="39244">MEAPSYDILQSLKDHPVFWIAVSIAWVASCAFVWKLELMALERNTACQANDLLESGSKEFRNVDELKKLPWYTPEIGSKLNETMRVLLEEYAGVSRYHQEEHIYRVRDAAFEALPIGTIGEFWFLVLGLAEHPMYNRIVERLTSATSGAPPTLIDLGTCLGQDIRKLIHDGAKPTQLLGIDKYPQFLSVGYELFRDYSITKSCFHPADLFAVDKSSMLNMSKGSWDIVASAQVLHSFDWDKQKQVIKLMFQLARGQGSWLAGLLAGGLQGHSVPVPPPLVPAGVHVERYIHSAATLRDIFQEAAAEANISVSIQVAYQEDPNSLYTREITKGFFTEPDSRLLFYFVEIL</sequence>
<dbReference type="AlphaFoldDB" id="R0IMW5"/>
<dbReference type="Gene3D" id="3.40.50.150">
    <property type="entry name" value="Vaccinia Virus protein VP39"/>
    <property type="match status" value="1"/>
</dbReference>
<dbReference type="SUPFAM" id="SSF53335">
    <property type="entry name" value="S-adenosyl-L-methionine-dependent methyltransferases"/>
    <property type="match status" value="1"/>
</dbReference>
<keyword evidence="1" id="KW-1133">Transmembrane helix</keyword>
<dbReference type="InterPro" id="IPR029063">
    <property type="entry name" value="SAM-dependent_MTases_sf"/>
</dbReference>
<dbReference type="HOGENOM" id="CLU_051542_0_1_1"/>
<organism evidence="2 3">
    <name type="scientific">Exserohilum turcicum (strain 28A)</name>
    <name type="common">Northern leaf blight fungus</name>
    <name type="synonym">Setosphaeria turcica</name>
    <dbReference type="NCBI Taxonomy" id="671987"/>
    <lineage>
        <taxon>Eukaryota</taxon>
        <taxon>Fungi</taxon>
        <taxon>Dikarya</taxon>
        <taxon>Ascomycota</taxon>
        <taxon>Pezizomycotina</taxon>
        <taxon>Dothideomycetes</taxon>
        <taxon>Pleosporomycetidae</taxon>
        <taxon>Pleosporales</taxon>
        <taxon>Pleosporineae</taxon>
        <taxon>Pleosporaceae</taxon>
        <taxon>Exserohilum</taxon>
    </lineage>
</organism>
<gene>
    <name evidence="2" type="ORF">SETTUDRAFT_169253</name>
</gene>
<dbReference type="STRING" id="671987.R0IMW5"/>
<dbReference type="EMBL" id="KB908604">
    <property type="protein sequence ID" value="EOA86116.1"/>
    <property type="molecule type" value="Genomic_DNA"/>
</dbReference>
<dbReference type="RefSeq" id="XP_008026135.1">
    <property type="nucleotide sequence ID" value="XM_008027944.1"/>
</dbReference>